<proteinExistence type="inferred from homology"/>
<dbReference type="OrthoDB" id="9803618at2"/>
<dbReference type="EC" id="3.4.24.-" evidence="10"/>
<evidence type="ECO:0000313" key="11">
    <source>
        <dbReference type="EMBL" id="SDD73134.1"/>
    </source>
</evidence>
<evidence type="ECO:0000259" key="9">
    <source>
        <dbReference type="Pfam" id="PF19290"/>
    </source>
</evidence>
<dbReference type="InterPro" id="IPR045569">
    <property type="entry name" value="Metalloprtase-TldD/E_C"/>
</dbReference>
<dbReference type="RefSeq" id="WP_074675890.1">
    <property type="nucleotide sequence ID" value="NZ_CBCSET010000001.1"/>
</dbReference>
<protein>
    <submittedName>
        <fullName evidence="10">Metalloprotease PmbA</fullName>
        <ecNumber evidence="10">3.4.24.-</ecNumber>
    </submittedName>
    <submittedName>
        <fullName evidence="11">PmbA protein</fullName>
    </submittedName>
</protein>
<keyword evidence="5 10" id="KW-0378">Hydrolase</keyword>
<dbReference type="Pfam" id="PF01523">
    <property type="entry name" value="PmbA_TldD_1st"/>
    <property type="match status" value="1"/>
</dbReference>
<dbReference type="Pfam" id="PF19289">
    <property type="entry name" value="PmbA_TldD_3rd"/>
    <property type="match status" value="1"/>
</dbReference>
<evidence type="ECO:0000256" key="5">
    <source>
        <dbReference type="ARBA" id="ARBA00022801"/>
    </source>
</evidence>
<evidence type="ECO:0000313" key="10">
    <source>
        <dbReference type="EMBL" id="MDX5992203.1"/>
    </source>
</evidence>
<dbReference type="EMBL" id="JAWXXP010000001">
    <property type="protein sequence ID" value="MDX5992203.1"/>
    <property type="molecule type" value="Genomic_DNA"/>
</dbReference>
<gene>
    <name evidence="10" type="primary">pmbA</name>
    <name evidence="11" type="ORF">SAMN05216575_1011170</name>
    <name evidence="10" type="ORF">SIM71_09070</name>
</gene>
<feature type="domain" description="Metalloprotease TldD/E central" evidence="9">
    <location>
        <begin position="125"/>
        <end position="232"/>
    </location>
</feature>
<dbReference type="InterPro" id="IPR036059">
    <property type="entry name" value="TldD/PmbA_sf"/>
</dbReference>
<dbReference type="InterPro" id="IPR002510">
    <property type="entry name" value="Metalloprtase-TldD/E_N"/>
</dbReference>
<evidence type="ECO:0000256" key="4">
    <source>
        <dbReference type="ARBA" id="ARBA00022670"/>
    </source>
</evidence>
<evidence type="ECO:0000256" key="6">
    <source>
        <dbReference type="ARBA" id="ARBA00023049"/>
    </source>
</evidence>
<reference evidence="11 12" key="1">
    <citation type="submission" date="2016-10" db="EMBL/GenBank/DDBJ databases">
        <authorList>
            <person name="de Groot N.N."/>
        </authorList>
    </citation>
    <scope>NUCLEOTIDE SEQUENCE [LARGE SCALE GENOMIC DNA]</scope>
    <source>
        <strain evidence="11 12">JCM 10630</strain>
    </source>
</reference>
<dbReference type="GO" id="GO:0005829">
    <property type="term" value="C:cytosol"/>
    <property type="evidence" value="ECO:0007669"/>
    <property type="project" value="TreeGrafter"/>
</dbReference>
<dbReference type="PANTHER" id="PTHR43421">
    <property type="entry name" value="METALLOPROTEASE PMBA"/>
    <property type="match status" value="1"/>
</dbReference>
<keyword evidence="6 10" id="KW-0482">Metalloprotease</keyword>
<accession>A0A1G6X4Z7</accession>
<organism evidence="11 12">
    <name type="scientific">Ectopseudomonas alcaliphila</name>
    <dbReference type="NCBI Taxonomy" id="101564"/>
    <lineage>
        <taxon>Bacteria</taxon>
        <taxon>Pseudomonadati</taxon>
        <taxon>Pseudomonadota</taxon>
        <taxon>Gammaproteobacteria</taxon>
        <taxon>Pseudomonadales</taxon>
        <taxon>Pseudomonadaceae</taxon>
        <taxon>Ectopseudomonas</taxon>
    </lineage>
</organism>
<dbReference type="Pfam" id="PF19290">
    <property type="entry name" value="PmbA_TldD_2nd"/>
    <property type="match status" value="1"/>
</dbReference>
<dbReference type="PANTHER" id="PTHR43421:SF1">
    <property type="entry name" value="METALLOPROTEASE PMBA"/>
    <property type="match status" value="1"/>
</dbReference>
<evidence type="ECO:0000256" key="2">
    <source>
        <dbReference type="ARBA" id="ARBA00005836"/>
    </source>
</evidence>
<comment type="subcellular location">
    <subcellularLocation>
        <location evidence="1">Cytoplasm</location>
    </subcellularLocation>
</comment>
<dbReference type="EMBL" id="FNAE01000001">
    <property type="protein sequence ID" value="SDD73134.1"/>
    <property type="molecule type" value="Genomic_DNA"/>
</dbReference>
<keyword evidence="13" id="KW-1185">Reference proteome</keyword>
<dbReference type="GO" id="GO:0006508">
    <property type="term" value="P:proteolysis"/>
    <property type="evidence" value="ECO:0007669"/>
    <property type="project" value="UniProtKB-KW"/>
</dbReference>
<feature type="domain" description="Metalloprotease TldD/E C-terminal" evidence="8">
    <location>
        <begin position="239"/>
        <end position="447"/>
    </location>
</feature>
<dbReference type="Proteomes" id="UP001278050">
    <property type="component" value="Unassembled WGS sequence"/>
</dbReference>
<feature type="domain" description="Metalloprotease TldD/E N-terminal" evidence="7">
    <location>
        <begin position="34"/>
        <end position="98"/>
    </location>
</feature>
<reference evidence="10 13" key="2">
    <citation type="submission" date="2023-11" db="EMBL/GenBank/DDBJ databases">
        <title>MicrobeMod: A computational toolkit for identifying prokaryotic methylation and restriction-modification with nanopore sequencing.</title>
        <authorList>
            <person name="Crits-Christoph A."/>
            <person name="Kang S.C."/>
            <person name="Lee H."/>
            <person name="Ostrov N."/>
        </authorList>
    </citation>
    <scope>NUCLEOTIDE SEQUENCE [LARGE SCALE GENOMIC DNA]</scope>
    <source>
        <strain evidence="10 13">ATCC BAA-571</strain>
    </source>
</reference>
<evidence type="ECO:0000259" key="7">
    <source>
        <dbReference type="Pfam" id="PF01523"/>
    </source>
</evidence>
<dbReference type="NCBIfam" id="NF008268">
    <property type="entry name" value="PRK11040.1"/>
    <property type="match status" value="1"/>
</dbReference>
<dbReference type="Gene3D" id="3.30.2290.10">
    <property type="entry name" value="PmbA/TldD superfamily"/>
    <property type="match status" value="1"/>
</dbReference>
<dbReference type="SUPFAM" id="SSF111283">
    <property type="entry name" value="Putative modulator of DNA gyrase, PmbA/TldD"/>
    <property type="match status" value="1"/>
</dbReference>
<dbReference type="InterPro" id="IPR035068">
    <property type="entry name" value="TldD/PmbA_N"/>
</dbReference>
<keyword evidence="4" id="KW-0645">Protease</keyword>
<keyword evidence="3" id="KW-0963">Cytoplasm</keyword>
<dbReference type="FunFam" id="3.30.2290.10:FF:000002">
    <property type="entry name" value="Metalloprotease PmbA homolog"/>
    <property type="match status" value="1"/>
</dbReference>
<sequence>MSEVERIGPQALPALQEQVEAILAEARRQGASACEVAVSAGQGLSTTVRQGEVETVEFNRDQGFGITLYVGQRKGSASTSATGSEAIRETVAAALAIAKHTSEDECAGLADAALMARELPELDLYHPWSITPEQAVEQALACEAAAFAADQRIKNADGTSLNTHQGCRVYGNSHGFVGGYASTRHSLSCVMIAEGEGQMQRDYWYDVNRQGELLADAAGIGQRASERAVSRLGARPVPTCEVPVLFAAELAGGLFSHLLAAISGGNLYRQSSFLEGALGQRLFPEWLSLDERPHLPRALGSATFDGDGLATYAKPFVEKGELVSYVLGTYSGRKLGLPSTANSGGVHNLFVTHGDEDQQALIRRMGRGLLVTELMGQGLNLVTGDYSRGAAGFWVENGEIQFPVQEVTIAGNLRDMFRQVVAVGRDLERRGNICTGSVLIEKMTVAGS</sequence>
<dbReference type="InterPro" id="IPR045570">
    <property type="entry name" value="Metalloprtase-TldD/E_cen_dom"/>
</dbReference>
<dbReference type="AlphaFoldDB" id="A0A1G6X4Z7"/>
<evidence type="ECO:0000256" key="1">
    <source>
        <dbReference type="ARBA" id="ARBA00004496"/>
    </source>
</evidence>
<dbReference type="GO" id="GO:0008237">
    <property type="term" value="F:metallopeptidase activity"/>
    <property type="evidence" value="ECO:0007669"/>
    <property type="project" value="UniProtKB-KW"/>
</dbReference>
<evidence type="ECO:0000313" key="12">
    <source>
        <dbReference type="Proteomes" id="UP000182413"/>
    </source>
</evidence>
<comment type="similarity">
    <text evidence="2">Belongs to the peptidase U62 family.</text>
</comment>
<dbReference type="InterPro" id="IPR047657">
    <property type="entry name" value="PmbA"/>
</dbReference>
<dbReference type="Proteomes" id="UP000182413">
    <property type="component" value="Unassembled WGS sequence"/>
</dbReference>
<evidence type="ECO:0000259" key="8">
    <source>
        <dbReference type="Pfam" id="PF19289"/>
    </source>
</evidence>
<name>A0A1G6X4Z7_9GAMM</name>
<evidence type="ECO:0000313" key="13">
    <source>
        <dbReference type="Proteomes" id="UP001278050"/>
    </source>
</evidence>
<evidence type="ECO:0000256" key="3">
    <source>
        <dbReference type="ARBA" id="ARBA00022490"/>
    </source>
</evidence>